<dbReference type="VEuPathDB" id="FungiDB:BO71DRAFT_398528"/>
<dbReference type="EMBL" id="KZ825863">
    <property type="protein sequence ID" value="PYH94931.1"/>
    <property type="molecule type" value="Genomic_DNA"/>
</dbReference>
<sequence>MPQASEPRATTIAYIIQPSYQKMISLTPGFHLIKMARSKEMAPTMRARICELSRDWPDYKCIQKAYPEIPFATISF</sequence>
<dbReference type="Proteomes" id="UP000247810">
    <property type="component" value="Unassembled WGS sequence"/>
</dbReference>
<reference evidence="1 2" key="1">
    <citation type="submission" date="2018-02" db="EMBL/GenBank/DDBJ databases">
        <title>The genomes of Aspergillus section Nigri reveals drivers in fungal speciation.</title>
        <authorList>
            <consortium name="DOE Joint Genome Institute"/>
            <person name="Vesth T.C."/>
            <person name="Nybo J."/>
            <person name="Theobald S."/>
            <person name="Brandl J."/>
            <person name="Frisvad J.C."/>
            <person name="Nielsen K.F."/>
            <person name="Lyhne E.K."/>
            <person name="Kogle M.E."/>
            <person name="Kuo A."/>
            <person name="Riley R."/>
            <person name="Clum A."/>
            <person name="Nolan M."/>
            <person name="Lipzen A."/>
            <person name="Salamov A."/>
            <person name="Henrissat B."/>
            <person name="Wiebenga A."/>
            <person name="De vries R.P."/>
            <person name="Grigoriev I.V."/>
            <person name="Mortensen U.H."/>
            <person name="Andersen M.R."/>
            <person name="Baker S.E."/>
        </authorList>
    </citation>
    <scope>NUCLEOTIDE SEQUENCE [LARGE SCALE GENOMIC DNA]</scope>
    <source>
        <strain evidence="1 2">CBS 707.79</strain>
    </source>
</reference>
<name>A0A319DCF7_9EURO</name>
<gene>
    <name evidence="1" type="ORF">BO71DRAFT_398528</name>
</gene>
<dbReference type="OrthoDB" id="5151590at2759"/>
<evidence type="ECO:0000313" key="1">
    <source>
        <dbReference type="EMBL" id="PYH94931.1"/>
    </source>
</evidence>
<dbReference type="AlphaFoldDB" id="A0A319DCF7"/>
<proteinExistence type="predicted"/>
<keyword evidence="2" id="KW-1185">Reference proteome</keyword>
<evidence type="ECO:0000313" key="2">
    <source>
        <dbReference type="Proteomes" id="UP000247810"/>
    </source>
</evidence>
<accession>A0A319DCF7</accession>
<organism evidence="1 2">
    <name type="scientific">Aspergillus ellipticus CBS 707.79</name>
    <dbReference type="NCBI Taxonomy" id="1448320"/>
    <lineage>
        <taxon>Eukaryota</taxon>
        <taxon>Fungi</taxon>
        <taxon>Dikarya</taxon>
        <taxon>Ascomycota</taxon>
        <taxon>Pezizomycotina</taxon>
        <taxon>Eurotiomycetes</taxon>
        <taxon>Eurotiomycetidae</taxon>
        <taxon>Eurotiales</taxon>
        <taxon>Aspergillaceae</taxon>
        <taxon>Aspergillus</taxon>
        <taxon>Aspergillus subgen. Circumdati</taxon>
    </lineage>
</organism>
<protein>
    <submittedName>
        <fullName evidence="1">Uncharacterized protein</fullName>
    </submittedName>
</protein>